<protein>
    <recommendedName>
        <fullName evidence="3">Cathepsin propeptide inhibitor domain-containing protein</fullName>
    </recommendedName>
</protein>
<feature type="chain" id="PRO_5013552010" description="Cathepsin propeptide inhibitor domain-containing protein" evidence="2">
    <location>
        <begin position="30"/>
        <end position="354"/>
    </location>
</feature>
<dbReference type="InterPro" id="IPR038765">
    <property type="entry name" value="Papain-like_cys_pep_sf"/>
</dbReference>
<keyword evidence="5" id="KW-1185">Reference proteome</keyword>
<dbReference type="GO" id="GO:0051603">
    <property type="term" value="P:proteolysis involved in protein catabolic process"/>
    <property type="evidence" value="ECO:0000318"/>
    <property type="project" value="GO_Central"/>
</dbReference>
<gene>
    <name evidence="4" type="ORF">T459_05500</name>
</gene>
<evidence type="ECO:0000313" key="5">
    <source>
        <dbReference type="Proteomes" id="UP000222542"/>
    </source>
</evidence>
<reference evidence="4 5" key="1">
    <citation type="journal article" date="2014" name="Nat. Genet.">
        <title>Genome sequence of the hot pepper provides insights into the evolution of pungency in Capsicum species.</title>
        <authorList>
            <person name="Kim S."/>
            <person name="Park M."/>
            <person name="Yeom S.I."/>
            <person name="Kim Y.M."/>
            <person name="Lee J.M."/>
            <person name="Lee H.A."/>
            <person name="Seo E."/>
            <person name="Choi J."/>
            <person name="Cheong K."/>
            <person name="Kim K.T."/>
            <person name="Jung K."/>
            <person name="Lee G.W."/>
            <person name="Oh S.K."/>
            <person name="Bae C."/>
            <person name="Kim S.B."/>
            <person name="Lee H.Y."/>
            <person name="Kim S.Y."/>
            <person name="Kim M.S."/>
            <person name="Kang B.C."/>
            <person name="Jo Y.D."/>
            <person name="Yang H.B."/>
            <person name="Jeong H.J."/>
            <person name="Kang W.H."/>
            <person name="Kwon J.K."/>
            <person name="Shin C."/>
            <person name="Lim J.Y."/>
            <person name="Park J.H."/>
            <person name="Huh J.H."/>
            <person name="Kim J.S."/>
            <person name="Kim B.D."/>
            <person name="Cohen O."/>
            <person name="Paran I."/>
            <person name="Suh M.C."/>
            <person name="Lee S.B."/>
            <person name="Kim Y.K."/>
            <person name="Shin Y."/>
            <person name="Noh S.J."/>
            <person name="Park J."/>
            <person name="Seo Y.S."/>
            <person name="Kwon S.Y."/>
            <person name="Kim H.A."/>
            <person name="Park J.M."/>
            <person name="Kim H.J."/>
            <person name="Choi S.B."/>
            <person name="Bosland P.W."/>
            <person name="Reeves G."/>
            <person name="Jo S.H."/>
            <person name="Lee B.W."/>
            <person name="Cho H.T."/>
            <person name="Choi H.S."/>
            <person name="Lee M.S."/>
            <person name="Yu Y."/>
            <person name="Do Choi Y."/>
            <person name="Park B.S."/>
            <person name="van Deynze A."/>
            <person name="Ashrafi H."/>
            <person name="Hill T."/>
            <person name="Kim W.T."/>
            <person name="Pai H.S."/>
            <person name="Ahn H.K."/>
            <person name="Yeam I."/>
            <person name="Giovannoni J.J."/>
            <person name="Rose J.K."/>
            <person name="Sorensen I."/>
            <person name="Lee S.J."/>
            <person name="Kim R.W."/>
            <person name="Choi I.Y."/>
            <person name="Choi B.S."/>
            <person name="Lim J.S."/>
            <person name="Lee Y.H."/>
            <person name="Choi D."/>
        </authorList>
    </citation>
    <scope>NUCLEOTIDE SEQUENCE [LARGE SCALE GENOMIC DNA]</scope>
    <source>
        <strain evidence="5">cv. CM334</strain>
    </source>
</reference>
<dbReference type="Gramene" id="PHT90387">
    <property type="protein sequence ID" value="PHT90387"/>
    <property type="gene ID" value="T459_05500"/>
</dbReference>
<sequence>MALKIDLMISNILILFFVVGIFNSQDAIARGQPKLSVSERHKQWMARHGRVYKDEAEKGKRLMIFKENLKFIESINKAGNLSYKLGINEFADITSDEFFAKYTALNMPSSHPSPSPMSSAEFMINDLTDDDIPSNLDWRDNGVVTQVKHQGQCACCSLLPFESKVQDLSSCQSVVEGWTAKRAMEPETSSPQPTVDHNATSTILALLDTMSRDLARPNAGLEKTGSRLELDEIEGKAQDIEEAKIQNEDVGRDVLLLSLRVLHLWKSGASIERIDLMKWSFGCGACTGEFSFRSWIGEFGFGAWIGEFGLVEEFSFQVLLVGLDQFAGEVAYLGLGFEDNWTLGLWHFVVVLED</sequence>
<organism evidence="4 5">
    <name type="scientific">Capsicum annuum</name>
    <name type="common">Capsicum pepper</name>
    <dbReference type="NCBI Taxonomy" id="4072"/>
    <lineage>
        <taxon>Eukaryota</taxon>
        <taxon>Viridiplantae</taxon>
        <taxon>Streptophyta</taxon>
        <taxon>Embryophyta</taxon>
        <taxon>Tracheophyta</taxon>
        <taxon>Spermatophyta</taxon>
        <taxon>Magnoliopsida</taxon>
        <taxon>eudicotyledons</taxon>
        <taxon>Gunneridae</taxon>
        <taxon>Pentapetalae</taxon>
        <taxon>asterids</taxon>
        <taxon>lamiids</taxon>
        <taxon>Solanales</taxon>
        <taxon>Solanaceae</taxon>
        <taxon>Solanoideae</taxon>
        <taxon>Capsiceae</taxon>
        <taxon>Capsicum</taxon>
    </lineage>
</organism>
<evidence type="ECO:0000313" key="4">
    <source>
        <dbReference type="EMBL" id="PHT90387.1"/>
    </source>
</evidence>
<dbReference type="STRING" id="4072.A0A2G3A840"/>
<evidence type="ECO:0000259" key="3">
    <source>
        <dbReference type="SMART" id="SM00848"/>
    </source>
</evidence>
<dbReference type="SMART" id="SM00848">
    <property type="entry name" value="Inhibitor_I29"/>
    <property type="match status" value="1"/>
</dbReference>
<dbReference type="InterPro" id="IPR000668">
    <property type="entry name" value="Peptidase_C1A_C"/>
</dbReference>
<dbReference type="InterPro" id="IPR013128">
    <property type="entry name" value="Peptidase_C1A"/>
</dbReference>
<dbReference type="AlphaFoldDB" id="A0A2G3A840"/>
<proteinExistence type="inferred from homology"/>
<keyword evidence="2" id="KW-0732">Signal</keyword>
<dbReference type="PANTHER" id="PTHR12411">
    <property type="entry name" value="CYSTEINE PROTEASE FAMILY C1-RELATED"/>
    <property type="match status" value="1"/>
</dbReference>
<evidence type="ECO:0000256" key="2">
    <source>
        <dbReference type="SAM" id="SignalP"/>
    </source>
</evidence>
<comment type="caution">
    <text evidence="4">The sequence shown here is derived from an EMBL/GenBank/DDBJ whole genome shotgun (WGS) entry which is preliminary data.</text>
</comment>
<dbReference type="SUPFAM" id="SSF54001">
    <property type="entry name" value="Cysteine proteinases"/>
    <property type="match status" value="1"/>
</dbReference>
<dbReference type="GO" id="GO:0005764">
    <property type="term" value="C:lysosome"/>
    <property type="evidence" value="ECO:0000318"/>
    <property type="project" value="GO_Central"/>
</dbReference>
<dbReference type="Pfam" id="PF08246">
    <property type="entry name" value="Inhibitor_I29"/>
    <property type="match status" value="1"/>
</dbReference>
<dbReference type="EMBL" id="AYRZ02000002">
    <property type="protein sequence ID" value="PHT90387.1"/>
    <property type="molecule type" value="Genomic_DNA"/>
</dbReference>
<accession>A0A2G3A840</accession>
<comment type="similarity">
    <text evidence="1">Belongs to the peptidase C1 family.</text>
</comment>
<name>A0A2G3A840_CAPAN</name>
<feature type="domain" description="Cathepsin propeptide inhibitor" evidence="3">
    <location>
        <begin position="41"/>
        <end position="98"/>
    </location>
</feature>
<dbReference type="Proteomes" id="UP000222542">
    <property type="component" value="Unassembled WGS sequence"/>
</dbReference>
<dbReference type="Pfam" id="PF00112">
    <property type="entry name" value="Peptidase_C1"/>
    <property type="match status" value="1"/>
</dbReference>
<dbReference type="InterPro" id="IPR013201">
    <property type="entry name" value="Prot_inhib_I29"/>
</dbReference>
<reference evidence="4 5" key="2">
    <citation type="journal article" date="2017" name="Genome Biol.">
        <title>New reference genome sequences of hot pepper reveal the massive evolution of plant disease-resistance genes by retroduplication.</title>
        <authorList>
            <person name="Kim S."/>
            <person name="Park J."/>
            <person name="Yeom S.I."/>
            <person name="Kim Y.M."/>
            <person name="Seo E."/>
            <person name="Kim K.T."/>
            <person name="Kim M.S."/>
            <person name="Lee J.M."/>
            <person name="Cheong K."/>
            <person name="Shin H.S."/>
            <person name="Kim S.B."/>
            <person name="Han K."/>
            <person name="Lee J."/>
            <person name="Park M."/>
            <person name="Lee H.A."/>
            <person name="Lee H.Y."/>
            <person name="Lee Y."/>
            <person name="Oh S."/>
            <person name="Lee J.H."/>
            <person name="Choi E."/>
            <person name="Choi E."/>
            <person name="Lee S.E."/>
            <person name="Jeon J."/>
            <person name="Kim H."/>
            <person name="Choi G."/>
            <person name="Song H."/>
            <person name="Lee J."/>
            <person name="Lee S.C."/>
            <person name="Kwon J.K."/>
            <person name="Lee H.Y."/>
            <person name="Koo N."/>
            <person name="Hong Y."/>
            <person name="Kim R.W."/>
            <person name="Kang W.H."/>
            <person name="Huh J.H."/>
            <person name="Kang B.C."/>
            <person name="Yang T.J."/>
            <person name="Lee Y.H."/>
            <person name="Bennetzen J.L."/>
            <person name="Choi D."/>
        </authorList>
    </citation>
    <scope>NUCLEOTIDE SEQUENCE [LARGE SCALE GENOMIC DNA]</scope>
    <source>
        <strain evidence="5">cv. CM334</strain>
    </source>
</reference>
<evidence type="ECO:0000256" key="1">
    <source>
        <dbReference type="ARBA" id="ARBA00008455"/>
    </source>
</evidence>
<dbReference type="GO" id="GO:0005615">
    <property type="term" value="C:extracellular space"/>
    <property type="evidence" value="ECO:0000318"/>
    <property type="project" value="GO_Central"/>
</dbReference>
<dbReference type="GO" id="GO:0004197">
    <property type="term" value="F:cysteine-type endopeptidase activity"/>
    <property type="evidence" value="ECO:0000318"/>
    <property type="project" value="GO_Central"/>
</dbReference>
<dbReference type="Gene3D" id="1.10.287.2250">
    <property type="match status" value="1"/>
</dbReference>
<dbReference type="Gene3D" id="3.90.70.10">
    <property type="entry name" value="Cysteine proteinases"/>
    <property type="match status" value="1"/>
</dbReference>
<feature type="signal peptide" evidence="2">
    <location>
        <begin position="1"/>
        <end position="29"/>
    </location>
</feature>